<reference evidence="2" key="1">
    <citation type="submission" date="2022-01" db="EMBL/GenBank/DDBJ databases">
        <authorList>
            <person name="King R."/>
        </authorList>
    </citation>
    <scope>NUCLEOTIDE SEQUENCE</scope>
</reference>
<proteinExistence type="predicted"/>
<dbReference type="EMBL" id="OV725077">
    <property type="protein sequence ID" value="CAH1391866.1"/>
    <property type="molecule type" value="Genomic_DNA"/>
</dbReference>
<gene>
    <name evidence="2" type="ORF">NEZAVI_LOCUS2794</name>
</gene>
<evidence type="ECO:0000313" key="2">
    <source>
        <dbReference type="EMBL" id="CAH1391866.1"/>
    </source>
</evidence>
<feature type="region of interest" description="Disordered" evidence="1">
    <location>
        <begin position="1"/>
        <end position="29"/>
    </location>
</feature>
<accession>A0A9P0EDK9</accession>
<evidence type="ECO:0000313" key="3">
    <source>
        <dbReference type="Proteomes" id="UP001152798"/>
    </source>
</evidence>
<organism evidence="2 3">
    <name type="scientific">Nezara viridula</name>
    <name type="common">Southern green stink bug</name>
    <name type="synonym">Cimex viridulus</name>
    <dbReference type="NCBI Taxonomy" id="85310"/>
    <lineage>
        <taxon>Eukaryota</taxon>
        <taxon>Metazoa</taxon>
        <taxon>Ecdysozoa</taxon>
        <taxon>Arthropoda</taxon>
        <taxon>Hexapoda</taxon>
        <taxon>Insecta</taxon>
        <taxon>Pterygota</taxon>
        <taxon>Neoptera</taxon>
        <taxon>Paraneoptera</taxon>
        <taxon>Hemiptera</taxon>
        <taxon>Heteroptera</taxon>
        <taxon>Panheteroptera</taxon>
        <taxon>Pentatomomorpha</taxon>
        <taxon>Pentatomoidea</taxon>
        <taxon>Pentatomidae</taxon>
        <taxon>Pentatominae</taxon>
        <taxon>Nezara</taxon>
    </lineage>
</organism>
<dbReference type="AlphaFoldDB" id="A0A9P0EDK9"/>
<name>A0A9P0EDK9_NEZVI</name>
<keyword evidence="3" id="KW-1185">Reference proteome</keyword>
<sequence>MRRRAGPASRGMVTKGRDTPLVNGTPGRTEISTVSYLNKRLSGPFVGRHKPGEGLKGPRVNTRYMSSLDVTPSMRIMQIRLLAGTTEDIVC</sequence>
<protein>
    <submittedName>
        <fullName evidence="2">Uncharacterized protein</fullName>
    </submittedName>
</protein>
<dbReference type="Proteomes" id="UP001152798">
    <property type="component" value="Chromosome 1"/>
</dbReference>
<evidence type="ECO:0000256" key="1">
    <source>
        <dbReference type="SAM" id="MobiDB-lite"/>
    </source>
</evidence>